<gene>
    <name evidence="21" type="ORF">NS365_11160</name>
</gene>
<evidence type="ECO:0000256" key="8">
    <source>
        <dbReference type="ARBA" id="ARBA00022723"/>
    </source>
</evidence>
<protein>
    <recommendedName>
        <fullName evidence="5 13">Transketolase</fullName>
        <ecNumber evidence="5 13">2.2.1.1</ecNumber>
    </recommendedName>
</protein>
<keyword evidence="10 17" id="KW-0460">Magnesium</keyword>
<feature type="binding site" evidence="15">
    <location>
        <position position="37"/>
    </location>
    <ligand>
        <name>substrate</name>
    </ligand>
</feature>
<feature type="site" description="Important for catalytic activity" evidence="18">
    <location>
        <position position="268"/>
    </location>
</feature>
<feature type="binding site" evidence="16">
    <location>
        <position position="194"/>
    </location>
    <ligand>
        <name>thiamine diphosphate</name>
        <dbReference type="ChEBI" id="CHEBI:58937"/>
    </ligand>
</feature>
<dbReference type="GO" id="GO:0009052">
    <property type="term" value="P:pentose-phosphate shunt, non-oxidative branch"/>
    <property type="evidence" value="ECO:0007669"/>
    <property type="project" value="UniProtKB-ARBA"/>
</dbReference>
<dbReference type="CDD" id="cd07033">
    <property type="entry name" value="TPP_PYR_DXS_TK_like"/>
    <property type="match status" value="1"/>
</dbReference>
<comment type="similarity">
    <text evidence="3 19">Belongs to the transketolase family.</text>
</comment>
<dbReference type="RefSeq" id="WP_058600361.1">
    <property type="nucleotide sequence ID" value="NZ_LDQA01000024.1"/>
</dbReference>
<feature type="binding site" evidence="16">
    <location>
        <position position="268"/>
    </location>
    <ligand>
        <name>thiamine diphosphate</name>
        <dbReference type="ChEBI" id="CHEBI:58937"/>
    </ligand>
</feature>
<dbReference type="GO" id="GO:0005829">
    <property type="term" value="C:cytosol"/>
    <property type="evidence" value="ECO:0007669"/>
    <property type="project" value="TreeGrafter"/>
</dbReference>
<sequence length="672" mass="71368">MLDKPNLPPLDVEATRYLASGIRFLSMDAVEAANSGHPGMPLGMADVATVLFSRFMKFDASQPNWPDRDRFVLSAGHGSMLLYSLLHLTGYEDFSIDELKRFRQLHSKAAGHPEFGEGAGIETTTGPLGQGLATAVGMALAERILNARFGSELCEHYTYTIAGDGCLMEGVSQEAISLAGHLKLNKLIVLWDDNRITIDGATNLTTSDDVAGRFASANWNTDAVDGHDPAAIASAIERARQSDKPTLIACRTTIGYGAGKKAGTSGVHGSPLGAEGIAFARDYFKWAHEPFVLPEDLTDQWKSFGRRGADDAKAWGERLAGADAAQREAFERVLKDGFDGDPADMLAELKTKMIADKASLATRKAGQMVIDALAAKSQKLIGGSADLSGSNLTKAGAAKPVQAGAYDGNYVFYGVREHAMAAIMNGLSLHGGFTPFGGTFLCFSDYARPAMRLSALMHQPVVYVMTHDSIGQGEDGPTHQPIEHLASLRAMPNMLVMRPADGVETVECWEAALGGVKAPTTLVLSRQNLKAVRTEASAENLSAKGGYVLREAEGGARDVTILATGSEVEIAVAAAERLAGEGVKAAVVSLPCWELFAQQPKSYRDSVLGSAPRIAVEAASPFGWTRFVEDEDDVIGMTGFGASAPGGDLYKHFGITAEKVAEKAKAKAKARA</sequence>
<dbReference type="InterPro" id="IPR005475">
    <property type="entry name" value="Transketolase-like_Pyr-bd"/>
</dbReference>
<dbReference type="PANTHER" id="PTHR43522:SF2">
    <property type="entry name" value="TRANSKETOLASE 1-RELATED"/>
    <property type="match status" value="1"/>
</dbReference>
<dbReference type="PANTHER" id="PTHR43522">
    <property type="entry name" value="TRANSKETOLASE"/>
    <property type="match status" value="1"/>
</dbReference>
<dbReference type="PROSITE" id="PS00801">
    <property type="entry name" value="TRANSKETOLASE_1"/>
    <property type="match status" value="1"/>
</dbReference>
<dbReference type="InterPro" id="IPR009014">
    <property type="entry name" value="Transketo_C/PFOR_II"/>
</dbReference>
<evidence type="ECO:0000313" key="22">
    <source>
        <dbReference type="Proteomes" id="UP000078529"/>
    </source>
</evidence>
<keyword evidence="22" id="KW-1185">Reference proteome</keyword>
<feature type="site" description="Important for catalytic activity" evidence="18">
    <location>
        <position position="37"/>
    </location>
</feature>
<evidence type="ECO:0000256" key="13">
    <source>
        <dbReference type="NCBIfam" id="TIGR00232"/>
    </source>
</evidence>
<dbReference type="Pfam" id="PF00456">
    <property type="entry name" value="Transketolase_N"/>
    <property type="match status" value="1"/>
</dbReference>
<evidence type="ECO:0000256" key="18">
    <source>
        <dbReference type="PIRSR" id="PIRSR605478-5"/>
    </source>
</evidence>
<feature type="binding site" evidence="15">
    <location>
        <position position="390"/>
    </location>
    <ligand>
        <name>substrate</name>
    </ligand>
</feature>
<evidence type="ECO:0000256" key="3">
    <source>
        <dbReference type="ARBA" id="ARBA00007131"/>
    </source>
</evidence>
<feature type="binding site" evidence="16">
    <location>
        <position position="165"/>
    </location>
    <ligand>
        <name>thiamine diphosphate</name>
        <dbReference type="ChEBI" id="CHEBI:58937"/>
    </ligand>
</feature>
<keyword evidence="8 17" id="KW-0479">Metal-binding</keyword>
<evidence type="ECO:0000256" key="14">
    <source>
        <dbReference type="PIRSR" id="PIRSR605478-1"/>
    </source>
</evidence>
<feature type="binding site" evidence="15">
    <location>
        <position position="467"/>
    </location>
    <ligand>
        <name>substrate</name>
    </ligand>
</feature>
<dbReference type="EC" id="2.2.1.1" evidence="5 13"/>
<comment type="function">
    <text evidence="19">Catalyzes the transfer of a two-carbon ketol group from a ketose donor to an aldose acceptor, via a covalent intermediate with the cofactor thiamine pyrophosphate.</text>
</comment>
<keyword evidence="11 16" id="KW-0786">Thiamine pyrophosphate</keyword>
<dbReference type="PATRIC" id="fig|401562.4.peg.2000"/>
<comment type="cofactor">
    <cofactor evidence="17">
        <name>Mg(2+)</name>
        <dbReference type="ChEBI" id="CHEBI:18420"/>
    </cofactor>
    <text evidence="17">Binds 1 Mg(2+) ion per subunit. Can also utilize other divalent metal cations, such as Ca(2+), Mn(2+) and Co(2+).</text>
</comment>
<organism evidence="21 22">
    <name type="scientific">Aureimonas ureilytica</name>
    <dbReference type="NCBI Taxonomy" id="401562"/>
    <lineage>
        <taxon>Bacteria</taxon>
        <taxon>Pseudomonadati</taxon>
        <taxon>Pseudomonadota</taxon>
        <taxon>Alphaproteobacteria</taxon>
        <taxon>Hyphomicrobiales</taxon>
        <taxon>Aurantimonadaceae</taxon>
        <taxon>Aureimonas</taxon>
    </lineage>
</organism>
<dbReference type="InterPro" id="IPR055152">
    <property type="entry name" value="Transketolase-like_C_2"/>
</dbReference>
<feature type="binding site" evidence="15">
    <location>
        <position position="479"/>
    </location>
    <ligand>
        <name>substrate</name>
    </ligand>
</feature>
<feature type="binding site" evidence="16">
    <location>
        <position position="77"/>
    </location>
    <ligand>
        <name>thiamine diphosphate</name>
        <dbReference type="ChEBI" id="CHEBI:58937"/>
    </ligand>
</feature>
<evidence type="ECO:0000256" key="12">
    <source>
        <dbReference type="ARBA" id="ARBA00049473"/>
    </source>
</evidence>
<dbReference type="GO" id="GO:0019253">
    <property type="term" value="P:reductive pentose-phosphate cycle"/>
    <property type="evidence" value="ECO:0007669"/>
    <property type="project" value="UniProtKB-KW"/>
</dbReference>
<evidence type="ECO:0000256" key="11">
    <source>
        <dbReference type="ARBA" id="ARBA00023052"/>
    </source>
</evidence>
<reference evidence="21 22" key="1">
    <citation type="journal article" date="2016" name="Front. Microbiol.">
        <title>Genomic Resource of Rice Seed Associated Bacteria.</title>
        <authorList>
            <person name="Midha S."/>
            <person name="Bansal K."/>
            <person name="Sharma S."/>
            <person name="Kumar N."/>
            <person name="Patil P.P."/>
            <person name="Chaudhry V."/>
            <person name="Patil P.B."/>
        </authorList>
    </citation>
    <scope>NUCLEOTIDE SEQUENCE [LARGE SCALE GENOMIC DNA]</scope>
    <source>
        <strain evidence="21 22">NS365</strain>
    </source>
</reference>
<feature type="binding site" evidence="17">
    <location>
        <position position="196"/>
    </location>
    <ligand>
        <name>Mg(2+)</name>
        <dbReference type="ChEBI" id="CHEBI:18420"/>
    </ligand>
</feature>
<dbReference type="AlphaFoldDB" id="A0A175RQF5"/>
<dbReference type="FunFam" id="3.40.50.920:FF:000003">
    <property type="entry name" value="Transketolase"/>
    <property type="match status" value="1"/>
</dbReference>
<comment type="catalytic activity">
    <reaction evidence="12 19">
        <text>D-sedoheptulose 7-phosphate + D-glyceraldehyde 3-phosphate = aldehydo-D-ribose 5-phosphate + D-xylulose 5-phosphate</text>
        <dbReference type="Rhea" id="RHEA:10508"/>
        <dbReference type="ChEBI" id="CHEBI:57483"/>
        <dbReference type="ChEBI" id="CHEBI:57737"/>
        <dbReference type="ChEBI" id="CHEBI:58273"/>
        <dbReference type="ChEBI" id="CHEBI:59776"/>
        <dbReference type="EC" id="2.2.1.1"/>
    </reaction>
</comment>
<dbReference type="Gene3D" id="3.40.50.920">
    <property type="match status" value="1"/>
</dbReference>
<feature type="binding site" evidence="16">
    <location>
        <begin position="126"/>
        <end position="128"/>
    </location>
    <ligand>
        <name>thiamine diphosphate</name>
        <dbReference type="ChEBI" id="CHEBI:58937"/>
    </ligand>
</feature>
<comment type="subunit">
    <text evidence="4 19">Homodimer.</text>
</comment>
<dbReference type="InterPro" id="IPR029061">
    <property type="entry name" value="THDP-binding"/>
</dbReference>
<dbReference type="Gene3D" id="3.40.50.970">
    <property type="match status" value="2"/>
</dbReference>
<keyword evidence="6" id="KW-0113">Calvin cycle</keyword>
<feature type="binding site" evidence="15">
    <location>
        <position position="475"/>
    </location>
    <ligand>
        <name>substrate</name>
    </ligand>
</feature>
<feature type="binding site" evidence="17">
    <location>
        <position position="194"/>
    </location>
    <ligand>
        <name>Mg(2+)</name>
        <dbReference type="ChEBI" id="CHEBI:18420"/>
    </ligand>
</feature>
<proteinExistence type="inferred from homology"/>
<evidence type="ECO:0000256" key="9">
    <source>
        <dbReference type="ARBA" id="ARBA00022837"/>
    </source>
</evidence>
<comment type="cofactor">
    <cofactor evidence="2">
        <name>Co(2+)</name>
        <dbReference type="ChEBI" id="CHEBI:48828"/>
    </cofactor>
</comment>
<dbReference type="SMART" id="SM00861">
    <property type="entry name" value="Transket_pyr"/>
    <property type="match status" value="1"/>
</dbReference>
<feature type="active site" description="Proton donor" evidence="14">
    <location>
        <position position="417"/>
    </location>
</feature>
<dbReference type="InterPro" id="IPR033247">
    <property type="entry name" value="Transketolase_fam"/>
</dbReference>
<evidence type="ECO:0000256" key="19">
    <source>
        <dbReference type="RuleBase" id="RU004996"/>
    </source>
</evidence>
<dbReference type="EMBL" id="LDQA01000024">
    <property type="protein sequence ID" value="KTR05558.1"/>
    <property type="molecule type" value="Genomic_DNA"/>
</dbReference>
<feature type="binding site" evidence="15">
    <location>
        <position position="363"/>
    </location>
    <ligand>
        <name>substrate</name>
    </ligand>
</feature>
<dbReference type="FunFam" id="3.40.50.970:FF:000003">
    <property type="entry name" value="Transketolase"/>
    <property type="match status" value="1"/>
</dbReference>
<evidence type="ECO:0000256" key="6">
    <source>
        <dbReference type="ARBA" id="ARBA00022567"/>
    </source>
</evidence>
<evidence type="ECO:0000256" key="15">
    <source>
        <dbReference type="PIRSR" id="PIRSR605478-2"/>
    </source>
</evidence>
<dbReference type="InterPro" id="IPR005474">
    <property type="entry name" value="Transketolase_N"/>
</dbReference>
<keyword evidence="9 19" id="KW-0106">Calcium</keyword>
<feature type="binding site" evidence="15">
    <location>
        <position position="268"/>
    </location>
    <ligand>
        <name>substrate</name>
    </ligand>
</feature>
<name>A0A175RQF5_9HYPH</name>
<evidence type="ECO:0000256" key="10">
    <source>
        <dbReference type="ARBA" id="ARBA00022842"/>
    </source>
</evidence>
<dbReference type="Pfam" id="PF02779">
    <property type="entry name" value="Transket_pyr"/>
    <property type="match status" value="1"/>
</dbReference>
<evidence type="ECO:0000313" key="21">
    <source>
        <dbReference type="EMBL" id="KTR05558.1"/>
    </source>
</evidence>
<dbReference type="Proteomes" id="UP000078529">
    <property type="component" value="Unassembled WGS sequence"/>
</dbReference>
<feature type="binding site" evidence="16">
    <location>
        <position position="443"/>
    </location>
    <ligand>
        <name>thiamine diphosphate</name>
        <dbReference type="ChEBI" id="CHEBI:58937"/>
    </ligand>
</feature>
<evidence type="ECO:0000256" key="2">
    <source>
        <dbReference type="ARBA" id="ARBA00001941"/>
    </source>
</evidence>
<dbReference type="InterPro" id="IPR020826">
    <property type="entry name" value="Transketolase_BS"/>
</dbReference>
<evidence type="ECO:0000256" key="16">
    <source>
        <dbReference type="PIRSR" id="PIRSR605478-3"/>
    </source>
</evidence>
<dbReference type="PROSITE" id="PS00802">
    <property type="entry name" value="TRANSKETOLASE_2"/>
    <property type="match status" value="1"/>
</dbReference>
<dbReference type="GO" id="GO:0004802">
    <property type="term" value="F:transketolase activity"/>
    <property type="evidence" value="ECO:0007669"/>
    <property type="project" value="UniProtKB-UniRule"/>
</dbReference>
<evidence type="ECO:0000259" key="20">
    <source>
        <dbReference type="SMART" id="SM00861"/>
    </source>
</evidence>
<dbReference type="SUPFAM" id="SSF52518">
    <property type="entry name" value="Thiamin diphosphate-binding fold (THDP-binding)"/>
    <property type="match status" value="2"/>
</dbReference>
<comment type="cofactor">
    <cofactor evidence="16">
        <name>thiamine diphosphate</name>
        <dbReference type="ChEBI" id="CHEBI:58937"/>
    </cofactor>
    <text evidence="16">Binds 1 thiamine pyrophosphate per subunit. During the reaction, the substrate forms a covalent intermediate with the cofactor.</text>
</comment>
<evidence type="ECO:0000256" key="5">
    <source>
        <dbReference type="ARBA" id="ARBA00013152"/>
    </source>
</evidence>
<dbReference type="InterPro" id="IPR049557">
    <property type="entry name" value="Transketolase_CS"/>
</dbReference>
<dbReference type="InterPro" id="IPR005478">
    <property type="entry name" value="Transketolase_bac-like"/>
</dbReference>
<feature type="binding site" evidence="15">
    <location>
        <position position="526"/>
    </location>
    <ligand>
        <name>substrate</name>
    </ligand>
</feature>
<dbReference type="SUPFAM" id="SSF52922">
    <property type="entry name" value="TK C-terminal domain-like"/>
    <property type="match status" value="1"/>
</dbReference>
<evidence type="ECO:0000256" key="4">
    <source>
        <dbReference type="ARBA" id="ARBA00011738"/>
    </source>
</evidence>
<feature type="binding site" evidence="17">
    <location>
        <position position="164"/>
    </location>
    <ligand>
        <name>Mg(2+)</name>
        <dbReference type="ChEBI" id="CHEBI:18420"/>
    </ligand>
</feature>
<dbReference type="FunFam" id="3.40.50.970:FF:000004">
    <property type="entry name" value="Transketolase"/>
    <property type="match status" value="1"/>
</dbReference>
<comment type="cofactor">
    <cofactor evidence="19">
        <name>Mg(2+)</name>
        <dbReference type="ChEBI" id="CHEBI:18420"/>
    </cofactor>
    <cofactor evidence="19">
        <name>Ca(2+)</name>
        <dbReference type="ChEBI" id="CHEBI:29108"/>
    </cofactor>
    <cofactor evidence="19">
        <name>Mn(2+)</name>
        <dbReference type="ChEBI" id="CHEBI:29035"/>
    </cofactor>
    <cofactor evidence="19">
        <name>Co(2+)</name>
        <dbReference type="ChEBI" id="CHEBI:48828"/>
    </cofactor>
    <text evidence="19">Binds 1 Mg(2+) ion per subunit. Can also utilize other divalent metal cations, such as Ca(2+), Mn(2+) and Co(2+).</text>
</comment>
<evidence type="ECO:0000256" key="7">
    <source>
        <dbReference type="ARBA" id="ARBA00022679"/>
    </source>
</evidence>
<feature type="domain" description="Transketolase-like pyrimidine-binding" evidence="20">
    <location>
        <begin position="360"/>
        <end position="532"/>
    </location>
</feature>
<comment type="caution">
    <text evidence="21">The sequence shown here is derived from an EMBL/GenBank/DDBJ whole genome shotgun (WGS) entry which is preliminary data.</text>
</comment>
<dbReference type="NCBIfam" id="TIGR00232">
    <property type="entry name" value="tktlase_bact"/>
    <property type="match status" value="1"/>
</dbReference>
<dbReference type="GO" id="GO:0046872">
    <property type="term" value="F:metal ion binding"/>
    <property type="evidence" value="ECO:0007669"/>
    <property type="project" value="UniProtKB-KW"/>
</dbReference>
<comment type="cofactor">
    <cofactor evidence="1">
        <name>Ca(2+)</name>
        <dbReference type="ChEBI" id="CHEBI:29108"/>
    </cofactor>
</comment>
<evidence type="ECO:0000256" key="1">
    <source>
        <dbReference type="ARBA" id="ARBA00001913"/>
    </source>
</evidence>
<dbReference type="Pfam" id="PF22613">
    <property type="entry name" value="Transketolase_C_1"/>
    <property type="match status" value="1"/>
</dbReference>
<dbReference type="CDD" id="cd02012">
    <property type="entry name" value="TPP_TK"/>
    <property type="match status" value="1"/>
</dbReference>
<accession>A0A175RQF5</accession>
<evidence type="ECO:0000256" key="17">
    <source>
        <dbReference type="PIRSR" id="PIRSR605478-4"/>
    </source>
</evidence>
<keyword evidence="7 19" id="KW-0808">Transferase</keyword>